<feature type="transmembrane region" description="Helical" evidence="7">
    <location>
        <begin position="195"/>
        <end position="211"/>
    </location>
</feature>
<evidence type="ECO:0000313" key="10">
    <source>
        <dbReference type="Proteomes" id="UP000192368"/>
    </source>
</evidence>
<feature type="transmembrane region" description="Helical" evidence="7">
    <location>
        <begin position="223"/>
        <end position="244"/>
    </location>
</feature>
<evidence type="ECO:0000256" key="3">
    <source>
        <dbReference type="ARBA" id="ARBA00022475"/>
    </source>
</evidence>
<dbReference type="GO" id="GO:0009246">
    <property type="term" value="P:enterobacterial common antigen biosynthetic process"/>
    <property type="evidence" value="ECO:0007669"/>
    <property type="project" value="TreeGrafter"/>
</dbReference>
<dbReference type="Proteomes" id="UP000192368">
    <property type="component" value="Unassembled WGS sequence"/>
</dbReference>
<evidence type="ECO:0000256" key="5">
    <source>
        <dbReference type="ARBA" id="ARBA00022989"/>
    </source>
</evidence>
<evidence type="ECO:0000256" key="4">
    <source>
        <dbReference type="ARBA" id="ARBA00022692"/>
    </source>
</evidence>
<dbReference type="RefSeq" id="WP_084231295.1">
    <property type="nucleotide sequence ID" value="NZ_FWWR01000011.1"/>
</dbReference>
<feature type="transmembrane region" description="Helical" evidence="7">
    <location>
        <begin position="12"/>
        <end position="29"/>
    </location>
</feature>
<organism evidence="9 10">
    <name type="scientific">Peptoniphilus asaccharolyticus DSM 20463</name>
    <dbReference type="NCBI Taxonomy" id="573058"/>
    <lineage>
        <taxon>Bacteria</taxon>
        <taxon>Bacillati</taxon>
        <taxon>Bacillota</taxon>
        <taxon>Tissierellia</taxon>
        <taxon>Tissierellales</taxon>
        <taxon>Peptoniphilaceae</taxon>
        <taxon>Peptoniphilus</taxon>
    </lineage>
</organism>
<evidence type="ECO:0000313" key="9">
    <source>
        <dbReference type="EMBL" id="SMB91158.1"/>
    </source>
</evidence>
<protein>
    <submittedName>
        <fullName evidence="9">Surface polysaccharide O-acyltransferase, integral membrane enzyme</fullName>
    </submittedName>
</protein>
<evidence type="ECO:0000256" key="7">
    <source>
        <dbReference type="SAM" id="Phobius"/>
    </source>
</evidence>
<dbReference type="AlphaFoldDB" id="A0A1W1VCR2"/>
<evidence type="ECO:0000256" key="6">
    <source>
        <dbReference type="ARBA" id="ARBA00023136"/>
    </source>
</evidence>
<feature type="transmembrane region" description="Helical" evidence="7">
    <location>
        <begin position="168"/>
        <end position="188"/>
    </location>
</feature>
<dbReference type="GO" id="GO:0005886">
    <property type="term" value="C:plasma membrane"/>
    <property type="evidence" value="ECO:0007669"/>
    <property type="project" value="UniProtKB-SubCell"/>
</dbReference>
<dbReference type="OrthoDB" id="9810469at2"/>
<feature type="transmembrane region" description="Helical" evidence="7">
    <location>
        <begin position="41"/>
        <end position="59"/>
    </location>
</feature>
<dbReference type="PANTHER" id="PTHR40074:SF2">
    <property type="entry name" value="O-ACETYLTRANSFERASE WECH"/>
    <property type="match status" value="1"/>
</dbReference>
<evidence type="ECO:0000256" key="2">
    <source>
        <dbReference type="ARBA" id="ARBA00007400"/>
    </source>
</evidence>
<dbReference type="Pfam" id="PF01757">
    <property type="entry name" value="Acyl_transf_3"/>
    <property type="match status" value="1"/>
</dbReference>
<feature type="transmembrane region" description="Helical" evidence="7">
    <location>
        <begin position="71"/>
        <end position="89"/>
    </location>
</feature>
<comment type="subcellular location">
    <subcellularLocation>
        <location evidence="1">Cell membrane</location>
        <topology evidence="1">Multi-pass membrane protein</topology>
    </subcellularLocation>
</comment>
<dbReference type="STRING" id="573058.SAMN00017477_1759"/>
<dbReference type="InterPro" id="IPR002656">
    <property type="entry name" value="Acyl_transf_3_dom"/>
</dbReference>
<evidence type="ECO:0000256" key="1">
    <source>
        <dbReference type="ARBA" id="ARBA00004651"/>
    </source>
</evidence>
<dbReference type="EMBL" id="FWWR01000011">
    <property type="protein sequence ID" value="SMB91158.1"/>
    <property type="molecule type" value="Genomic_DNA"/>
</dbReference>
<sequence>MKRIIEIDLVKGLAIFLVLMIHTNIYMMSEELINFKIIYGALSRCAVPLFMMASGALLYRRKPSFKKTFKMVFKLVFLIIFFNAVYRYWDGWWINDTNMDTLMKFNEKFHLYYMYIAVVLFASAPVVYRMVSNMTRNEYRFAIFLFFLGSITIPYLKSLKLVDNPFILTYSLSMSYSTVGYAMIGHYIYKYKEDIPRGFAVFGAFAIWYMIDLLMKNPTTANFVTYFEMVNPLSFIYAISVFLFVVKSKTDTDLSLLSNSTLFIYTTHILFLEYFIKTGLTPEAFKDFEVIYPIIMSLMIITLELVPYSIYNIIKKKIK</sequence>
<feature type="domain" description="Acyltransferase 3" evidence="8">
    <location>
        <begin position="5"/>
        <end position="282"/>
    </location>
</feature>
<name>A0A1W1VCR2_PEPAS</name>
<keyword evidence="3" id="KW-1003">Cell membrane</keyword>
<feature type="transmembrane region" description="Helical" evidence="7">
    <location>
        <begin position="256"/>
        <end position="276"/>
    </location>
</feature>
<feature type="transmembrane region" description="Helical" evidence="7">
    <location>
        <begin position="291"/>
        <end position="314"/>
    </location>
</feature>
<gene>
    <name evidence="9" type="ORF">SAMN00017477_1759</name>
</gene>
<keyword evidence="9" id="KW-0012">Acyltransferase</keyword>
<accession>A0A1W1VCR2</accession>
<keyword evidence="9" id="KW-0808">Transferase</keyword>
<feature type="transmembrane region" description="Helical" evidence="7">
    <location>
        <begin position="139"/>
        <end position="156"/>
    </location>
</feature>
<feature type="transmembrane region" description="Helical" evidence="7">
    <location>
        <begin position="109"/>
        <end position="127"/>
    </location>
</feature>
<evidence type="ECO:0000259" key="8">
    <source>
        <dbReference type="Pfam" id="PF01757"/>
    </source>
</evidence>
<proteinExistence type="inferred from homology"/>
<keyword evidence="4 7" id="KW-0812">Transmembrane</keyword>
<reference evidence="10" key="1">
    <citation type="submission" date="2017-04" db="EMBL/GenBank/DDBJ databases">
        <authorList>
            <person name="Varghese N."/>
            <person name="Submissions S."/>
        </authorList>
    </citation>
    <scope>NUCLEOTIDE SEQUENCE [LARGE SCALE GENOMIC DNA]</scope>
    <source>
        <strain evidence="10">DSM 20463</strain>
    </source>
</reference>
<keyword evidence="10" id="KW-1185">Reference proteome</keyword>
<keyword evidence="6 7" id="KW-0472">Membrane</keyword>
<dbReference type="PANTHER" id="PTHR40074">
    <property type="entry name" value="O-ACETYLTRANSFERASE WECH"/>
    <property type="match status" value="1"/>
</dbReference>
<comment type="similarity">
    <text evidence="2">Belongs to the acyltransferase 3 family.</text>
</comment>
<keyword evidence="5 7" id="KW-1133">Transmembrane helix</keyword>
<dbReference type="GO" id="GO:0016413">
    <property type="term" value="F:O-acetyltransferase activity"/>
    <property type="evidence" value="ECO:0007669"/>
    <property type="project" value="TreeGrafter"/>
</dbReference>